<accession>A0A2D2W329</accession>
<organism evidence="1 2">
    <name type="scientific">Escherichia phage St11Ph5</name>
    <dbReference type="NCBI Taxonomy" id="2047765"/>
    <lineage>
        <taxon>Viruses</taxon>
        <taxon>Duplodnaviria</taxon>
        <taxon>Heunggongvirae</taxon>
        <taxon>Uroviricota</taxon>
        <taxon>Caudoviricetes</taxon>
        <taxon>Schitoviridae</taxon>
        <taxon>Enquatrovirinae</taxon>
        <taxon>Gamaleyavirus</taxon>
        <taxon>Gamaleyavirus St11ph5</taxon>
    </lineage>
</organism>
<dbReference type="EMBL" id="MG208881">
    <property type="protein sequence ID" value="ATS92551.1"/>
    <property type="molecule type" value="Genomic_DNA"/>
</dbReference>
<protein>
    <submittedName>
        <fullName evidence="1">Uncharacterized protein</fullName>
    </submittedName>
</protein>
<name>A0A2D2W329_9CAUD</name>
<proteinExistence type="predicted"/>
<keyword evidence="2" id="KW-1185">Reference proteome</keyword>
<evidence type="ECO:0000313" key="1">
    <source>
        <dbReference type="EMBL" id="ATS92551.1"/>
    </source>
</evidence>
<gene>
    <name evidence="1" type="ORF">St11Ph5_00090</name>
</gene>
<sequence>MWYVTVKGLPEPVIVHSLAFVEVGGPLLVNGKLYEVLGIKRYDE</sequence>
<evidence type="ECO:0000313" key="2">
    <source>
        <dbReference type="Proteomes" id="UP000240794"/>
    </source>
</evidence>
<reference evidence="1 2" key="1">
    <citation type="submission" date="2017-10" db="EMBL/GenBank/DDBJ databases">
        <title>St11Ph5, a novel member of G7CVirus Podoviridae family.</title>
        <authorList>
            <person name="Kulikov E.E."/>
            <person name="Golomidova A.K."/>
            <person name="Letarov A.V."/>
            <person name="Babenko V.V."/>
            <person name="Kostryukova E.S."/>
        </authorList>
    </citation>
    <scope>NUCLEOTIDE SEQUENCE [LARGE SCALE GENOMIC DNA]</scope>
</reference>
<dbReference type="Proteomes" id="UP000240794">
    <property type="component" value="Segment"/>
</dbReference>